<evidence type="ECO:0000256" key="4">
    <source>
        <dbReference type="ARBA" id="ARBA00022695"/>
    </source>
</evidence>
<evidence type="ECO:0000259" key="13">
    <source>
        <dbReference type="Pfam" id="PF04563"/>
    </source>
</evidence>
<dbReference type="InterPro" id="IPR007642">
    <property type="entry name" value="RNA_pol_Rpb2_2"/>
</dbReference>
<dbReference type="InterPro" id="IPR037034">
    <property type="entry name" value="RNA_pol_Rpb2_2_sf"/>
</dbReference>
<comment type="function">
    <text evidence="9">DNA-dependent RNA polymerase catalyzes the transcription of DNA into RNA using the four ribonucleoside triphosphates as substrates.</text>
</comment>
<dbReference type="InterPro" id="IPR007121">
    <property type="entry name" value="RNA_pol_bsu_CS"/>
</dbReference>
<comment type="similarity">
    <text evidence="1 8">Belongs to the RNA polymerase beta chain family.</text>
</comment>
<keyword evidence="3 9" id="KW-0808">Transferase</keyword>
<feature type="domain" description="RNA polymerase Rpb2" evidence="11">
    <location>
        <begin position="1083"/>
        <end position="1172"/>
    </location>
</feature>
<dbReference type="Gene3D" id="3.90.1100.10">
    <property type="match status" value="1"/>
</dbReference>
<dbReference type="Pfam" id="PF00562">
    <property type="entry name" value="RNA_pol_Rpb2_6"/>
    <property type="match status" value="1"/>
</dbReference>
<evidence type="ECO:0000256" key="2">
    <source>
        <dbReference type="ARBA" id="ARBA00022478"/>
    </source>
</evidence>
<evidence type="ECO:0000313" key="17">
    <source>
        <dbReference type="EMBL" id="KAG9394004.1"/>
    </source>
</evidence>
<evidence type="ECO:0000256" key="9">
    <source>
        <dbReference type="RuleBase" id="RU363031"/>
    </source>
</evidence>
<dbReference type="GO" id="GO:0006351">
    <property type="term" value="P:DNA-templated transcription"/>
    <property type="evidence" value="ECO:0007669"/>
    <property type="project" value="InterPro"/>
</dbReference>
<dbReference type="InterPro" id="IPR007644">
    <property type="entry name" value="RNA_pol_bsu_protrusion"/>
</dbReference>
<dbReference type="Gene3D" id="3.90.1070.20">
    <property type="match status" value="1"/>
</dbReference>
<evidence type="ECO:0000256" key="7">
    <source>
        <dbReference type="ARBA" id="ARBA00023163"/>
    </source>
</evidence>
<keyword evidence="5" id="KW-0479">Metal-binding</keyword>
<feature type="domain" description="RNA polymerase Rpb2" evidence="16">
    <location>
        <begin position="647"/>
        <end position="695"/>
    </location>
</feature>
<keyword evidence="7 9" id="KW-0804">Transcription</keyword>
<dbReference type="OrthoDB" id="10248617at2759"/>
<dbReference type="AlphaFoldDB" id="A0A8J6B6C3"/>
<dbReference type="SUPFAM" id="SSF64484">
    <property type="entry name" value="beta and beta-prime subunits of DNA dependent RNA-polymerase"/>
    <property type="match status" value="1"/>
</dbReference>
<evidence type="ECO:0000256" key="8">
    <source>
        <dbReference type="RuleBase" id="RU000434"/>
    </source>
</evidence>
<dbReference type="Gene3D" id="3.90.1110.10">
    <property type="entry name" value="RNA polymerase Rpb2, domain 2"/>
    <property type="match status" value="1"/>
</dbReference>
<evidence type="ECO:0000256" key="5">
    <source>
        <dbReference type="ARBA" id="ARBA00022723"/>
    </source>
</evidence>
<dbReference type="EMBL" id="JAHDYR010000019">
    <property type="protein sequence ID" value="KAG9394004.1"/>
    <property type="molecule type" value="Genomic_DNA"/>
</dbReference>
<dbReference type="InterPro" id="IPR007120">
    <property type="entry name" value="DNA-dir_RNAP_su2_dom"/>
</dbReference>
<gene>
    <name evidence="17" type="ORF">J8273_4604</name>
</gene>
<dbReference type="GO" id="GO:0003677">
    <property type="term" value="F:DNA binding"/>
    <property type="evidence" value="ECO:0007669"/>
    <property type="project" value="InterPro"/>
</dbReference>
<keyword evidence="4 9" id="KW-0548">Nucleotidyltransferase</keyword>
<dbReference type="EC" id="2.7.7.6" evidence="9"/>
<dbReference type="GO" id="GO:0003899">
    <property type="term" value="F:DNA-directed RNA polymerase activity"/>
    <property type="evidence" value="ECO:0007669"/>
    <property type="project" value="UniProtKB-EC"/>
</dbReference>
<evidence type="ECO:0000313" key="18">
    <source>
        <dbReference type="Proteomes" id="UP000717585"/>
    </source>
</evidence>
<evidence type="ECO:0000259" key="10">
    <source>
        <dbReference type="Pfam" id="PF00562"/>
    </source>
</evidence>
<dbReference type="Gene3D" id="2.40.50.150">
    <property type="match status" value="1"/>
</dbReference>
<keyword evidence="2 9" id="KW-0240">DNA-directed RNA polymerase</keyword>
<dbReference type="Gene3D" id="2.40.270.10">
    <property type="entry name" value="DNA-directed RNA polymerase, subunit 2, domain 6"/>
    <property type="match status" value="1"/>
</dbReference>
<dbReference type="Proteomes" id="UP000717585">
    <property type="component" value="Unassembled WGS sequence"/>
</dbReference>
<evidence type="ECO:0000256" key="3">
    <source>
        <dbReference type="ARBA" id="ARBA00022679"/>
    </source>
</evidence>
<dbReference type="InterPro" id="IPR007645">
    <property type="entry name" value="RNA_pol_Rpb2_3"/>
</dbReference>
<dbReference type="PROSITE" id="PS01166">
    <property type="entry name" value="RNA_POL_BETA"/>
    <property type="match status" value="1"/>
</dbReference>
<dbReference type="InterPro" id="IPR037033">
    <property type="entry name" value="DNA-dir_RNAP_su2_hyb_sf"/>
</dbReference>
<feature type="domain" description="RNA polymerase Rpb2" evidence="12">
    <location>
        <begin position="172"/>
        <end position="373"/>
    </location>
</feature>
<dbReference type="InterPro" id="IPR014724">
    <property type="entry name" value="RNA_pol_RPB2_OB-fold"/>
</dbReference>
<dbReference type="Pfam" id="PF04563">
    <property type="entry name" value="RNA_pol_Rpb2_1"/>
    <property type="match status" value="1"/>
</dbReference>
<organism evidence="17 18">
    <name type="scientific">Carpediemonas membranifera</name>
    <dbReference type="NCBI Taxonomy" id="201153"/>
    <lineage>
        <taxon>Eukaryota</taxon>
        <taxon>Metamonada</taxon>
        <taxon>Carpediemonas-like organisms</taxon>
        <taxon>Carpediemonas</taxon>
    </lineage>
</organism>
<dbReference type="Gene3D" id="3.90.1800.10">
    <property type="entry name" value="RNA polymerase alpha subunit dimerisation domain"/>
    <property type="match status" value="1"/>
</dbReference>
<evidence type="ECO:0000256" key="6">
    <source>
        <dbReference type="ARBA" id="ARBA00022833"/>
    </source>
</evidence>
<dbReference type="GO" id="GO:0046872">
    <property type="term" value="F:metal ion binding"/>
    <property type="evidence" value="ECO:0007669"/>
    <property type="project" value="UniProtKB-KW"/>
</dbReference>
<dbReference type="CDD" id="cd00653">
    <property type="entry name" value="RNA_pol_B_RPB2"/>
    <property type="match status" value="1"/>
</dbReference>
<dbReference type="GO" id="GO:0032549">
    <property type="term" value="F:ribonucleoside binding"/>
    <property type="evidence" value="ECO:0007669"/>
    <property type="project" value="InterPro"/>
</dbReference>
<dbReference type="GO" id="GO:0000428">
    <property type="term" value="C:DNA-directed RNA polymerase complex"/>
    <property type="evidence" value="ECO:0007669"/>
    <property type="project" value="UniProtKB-KW"/>
</dbReference>
<feature type="domain" description="RNA polymerase Rpb2" evidence="14">
    <location>
        <begin position="452"/>
        <end position="514"/>
    </location>
</feature>
<evidence type="ECO:0000256" key="1">
    <source>
        <dbReference type="ARBA" id="ARBA00006835"/>
    </source>
</evidence>
<evidence type="ECO:0000259" key="14">
    <source>
        <dbReference type="Pfam" id="PF04565"/>
    </source>
</evidence>
<dbReference type="InterPro" id="IPR015712">
    <property type="entry name" value="DNA-dir_RNA_pol_su2"/>
</dbReference>
<evidence type="ECO:0000259" key="11">
    <source>
        <dbReference type="Pfam" id="PF04560"/>
    </source>
</evidence>
<reference evidence="17" key="1">
    <citation type="submission" date="2021-05" db="EMBL/GenBank/DDBJ databases">
        <title>A free-living protist that lacks canonical eukaryotic 1 DNA replication and segregation systems.</title>
        <authorList>
            <person name="Salas-Leiva D.E."/>
            <person name="Tromer E.C."/>
            <person name="Curtis B.A."/>
            <person name="Jerlstrom-Hultqvist J."/>
            <person name="Kolisko M."/>
            <person name="Yi Z."/>
            <person name="Salas-Leiva J.S."/>
            <person name="Gallot-Lavallee L."/>
            <person name="Kops G.J.P.L."/>
            <person name="Archibald J.M."/>
            <person name="Simpson A.G.B."/>
            <person name="Roger A.J."/>
        </authorList>
    </citation>
    <scope>NUCLEOTIDE SEQUENCE</scope>
    <source>
        <strain evidence="17">BICM</strain>
    </source>
</reference>
<dbReference type="InterPro" id="IPR007647">
    <property type="entry name" value="RNA_pol_Rpb2_5"/>
</dbReference>
<protein>
    <recommendedName>
        <fullName evidence="9">DNA-directed RNA polymerase subunit beta</fullName>
        <ecNumber evidence="9">2.7.7.6</ecNumber>
    </recommendedName>
</protein>
<feature type="domain" description="DNA-directed RNA polymerase subunit 2 hybrid-binding" evidence="10">
    <location>
        <begin position="703"/>
        <end position="1081"/>
    </location>
</feature>
<keyword evidence="18" id="KW-1185">Reference proteome</keyword>
<evidence type="ECO:0000259" key="16">
    <source>
        <dbReference type="Pfam" id="PF04567"/>
    </source>
</evidence>
<dbReference type="Pfam" id="PF04560">
    <property type="entry name" value="RNA_pol_Rpb2_7"/>
    <property type="match status" value="1"/>
</dbReference>
<dbReference type="PANTHER" id="PTHR20856">
    <property type="entry name" value="DNA-DIRECTED RNA POLYMERASE I SUBUNIT 2"/>
    <property type="match status" value="1"/>
</dbReference>
<dbReference type="InterPro" id="IPR007646">
    <property type="entry name" value="RNA_pol_Rpb2_4"/>
</dbReference>
<feature type="domain" description="RNA polymerase beta subunit protrusion" evidence="13">
    <location>
        <begin position="5"/>
        <end position="408"/>
    </location>
</feature>
<comment type="catalytic activity">
    <reaction evidence="9">
        <text>RNA(n) + a ribonucleoside 5'-triphosphate = RNA(n+1) + diphosphate</text>
        <dbReference type="Rhea" id="RHEA:21248"/>
        <dbReference type="Rhea" id="RHEA-COMP:14527"/>
        <dbReference type="Rhea" id="RHEA-COMP:17342"/>
        <dbReference type="ChEBI" id="CHEBI:33019"/>
        <dbReference type="ChEBI" id="CHEBI:61557"/>
        <dbReference type="ChEBI" id="CHEBI:140395"/>
        <dbReference type="EC" id="2.7.7.6"/>
    </reaction>
</comment>
<accession>A0A8J6B6C3</accession>
<keyword evidence="6" id="KW-0862">Zinc</keyword>
<name>A0A8J6B6C3_9EUKA</name>
<evidence type="ECO:0000259" key="15">
    <source>
        <dbReference type="Pfam" id="PF04566"/>
    </source>
</evidence>
<feature type="domain" description="RNA polymerase Rpb2" evidence="15">
    <location>
        <begin position="556"/>
        <end position="616"/>
    </location>
</feature>
<dbReference type="Pfam" id="PF04565">
    <property type="entry name" value="RNA_pol_Rpb2_3"/>
    <property type="match status" value="1"/>
</dbReference>
<evidence type="ECO:0000259" key="12">
    <source>
        <dbReference type="Pfam" id="PF04561"/>
    </source>
</evidence>
<sequence>MPAVINRQLPIVVQRGQQHLSGVKYSASPEDVEIKMGKVYASTLYSNTLGVIYPNECRLRSLPYDTQLSIDFTSKLYRTTRINGEDIRAVVAEEENQGHPTVFEHRQIPLGRLPVLLRSQLCAITSGLNSIGDNPAARSAFLGGIGECVYDEGAYFIMNGREKVVIAQEQIRNNHVFVFAKASGRYSHTAEVMSTDRNGIQIENQSVVQRYGTGSSVGAIDVKVPYGRGEVPLVLVFRGLSVLTDRDIIKRVIFSNEDDEMARELLPSFELMHGGDPVTDRALQTEDGALAFISKRINQNLRSDRYEVYEREDRIDMARGILYREFLSHVGQGDSSANRKSYYLGYMVHKMLSVVLGRQGPDDRDHYANKRVKMVGTLMTELFRGLFARVRRDLQRRLRNRLKTSIDFVDLTTHANLIDDSIITAGFRYCIGSGNWSADKSAGAATGVTQELNRLSFVSALSHLRRLDAGIKDQGKMTKVRQLHGTQFGYICPAETPEGAQVGLVKNLALLTEVSVGSSVSDLTDTILDGSIEITTIEDMDTADSTTDLASLTKLFINGCWEGVVYEPTAVFHELLERRRTRMIAYDTSIAYDRMNKEIRVTCDAGRVVRPILVVETPESTPDQPAKPQLKLTSSDVRMVTDGRLTWNDLVHAGAIEYVDVDEEECACLVASSINDLQQALVRGDSTYTHCEIHPSALLGVTASLIPFPDHNQSPRNVYQCAMGKQAMGMYVSNFQTRMDTAVHVMHYPQRPLVATRVMRHMHYPDMPAGVNAIVAIMCHTGFNQEDSVLMSMPGVDRGLFRSSYYRTYADATDSHSFGTKEIITNPISEENKAKYAIKRLNPSGFAKLQMDGIVAPGTPVIGGDAVIGKLRESRGRDGSQLRDSSGKVEAVNSSNTLRAVESGVVDRVLVSQSESGAPFIKVRIRSVRVPQIGDKFSSRHGQKGTCGMQFRQEDLPYTIDGVSPDIIINPHAIPSRMTIGQLIECLLGKVGSLKGLEQDATPFTGVTVESIAEELHQFHFNRYGTERMFDGRTGEPMAEPVFVGPTYYQRLKHMVADKLHARPRGPVASLTRQPTEGRARDGGLRFGEMERDAIIAHGSTAFIIDRMLRNSDITKMHVCGRCGLPALANLRSGTYACEACGSSEVVSVIIPYAMKLLMQELTSMNVVPRIRTTDV</sequence>
<comment type="caution">
    <text evidence="17">The sequence shown here is derived from an EMBL/GenBank/DDBJ whole genome shotgun (WGS) entry which is preliminary data.</text>
</comment>
<dbReference type="Pfam" id="PF04567">
    <property type="entry name" value="RNA_pol_Rpb2_5"/>
    <property type="match status" value="1"/>
</dbReference>
<dbReference type="Pfam" id="PF04561">
    <property type="entry name" value="RNA_pol_Rpb2_2"/>
    <property type="match status" value="1"/>
</dbReference>
<dbReference type="Pfam" id="PF04566">
    <property type="entry name" value="RNA_pol_Rpb2_4"/>
    <property type="match status" value="1"/>
</dbReference>
<dbReference type="FunFam" id="2.40.270.10:FF:000006">
    <property type="entry name" value="DNA-directed RNA polymerase subunit beta"/>
    <property type="match status" value="1"/>
</dbReference>
<dbReference type="InterPro" id="IPR007641">
    <property type="entry name" value="RNA_pol_Rpb2_7"/>
</dbReference>
<proteinExistence type="inferred from homology"/>